<feature type="region of interest" description="Disordered" evidence="1">
    <location>
        <begin position="1"/>
        <end position="37"/>
    </location>
</feature>
<keyword evidence="3" id="KW-1185">Reference proteome</keyword>
<dbReference type="AlphaFoldDB" id="W1P4R8"/>
<evidence type="ECO:0000313" key="2">
    <source>
        <dbReference type="EMBL" id="ERN02644.1"/>
    </source>
</evidence>
<feature type="compositionally biased region" description="Basic residues" evidence="1">
    <location>
        <begin position="1"/>
        <end position="17"/>
    </location>
</feature>
<feature type="compositionally biased region" description="Basic and acidic residues" evidence="1">
    <location>
        <begin position="98"/>
        <end position="120"/>
    </location>
</feature>
<name>W1P4R8_AMBTC</name>
<dbReference type="EMBL" id="KI394487">
    <property type="protein sequence ID" value="ERN02644.1"/>
    <property type="molecule type" value="Genomic_DNA"/>
</dbReference>
<proteinExistence type="predicted"/>
<accession>W1P4R8</accession>
<evidence type="ECO:0000313" key="3">
    <source>
        <dbReference type="Proteomes" id="UP000017836"/>
    </source>
</evidence>
<dbReference type="HOGENOM" id="CLU_1870368_0_0_1"/>
<protein>
    <submittedName>
        <fullName evidence="2">Uncharacterized protein</fullName>
    </submittedName>
</protein>
<dbReference type="Gramene" id="ERN02644">
    <property type="protein sequence ID" value="ERN02644"/>
    <property type="gene ID" value="AMTR_s00085p00042620"/>
</dbReference>
<feature type="non-terminal residue" evidence="2">
    <location>
        <position position="1"/>
    </location>
</feature>
<feature type="compositionally biased region" description="Basic and acidic residues" evidence="1">
    <location>
        <begin position="127"/>
        <end position="137"/>
    </location>
</feature>
<dbReference type="Proteomes" id="UP000017836">
    <property type="component" value="Unassembled WGS sequence"/>
</dbReference>
<evidence type="ECO:0000256" key="1">
    <source>
        <dbReference type="SAM" id="MobiDB-lite"/>
    </source>
</evidence>
<feature type="region of interest" description="Disordered" evidence="1">
    <location>
        <begin position="91"/>
        <end position="137"/>
    </location>
</feature>
<organism evidence="2 3">
    <name type="scientific">Amborella trichopoda</name>
    <dbReference type="NCBI Taxonomy" id="13333"/>
    <lineage>
        <taxon>Eukaryota</taxon>
        <taxon>Viridiplantae</taxon>
        <taxon>Streptophyta</taxon>
        <taxon>Embryophyta</taxon>
        <taxon>Tracheophyta</taxon>
        <taxon>Spermatophyta</taxon>
        <taxon>Magnoliopsida</taxon>
        <taxon>Amborellales</taxon>
        <taxon>Amborellaceae</taxon>
        <taxon>Amborella</taxon>
    </lineage>
</organism>
<reference evidence="3" key="1">
    <citation type="journal article" date="2013" name="Science">
        <title>The Amborella genome and the evolution of flowering plants.</title>
        <authorList>
            <consortium name="Amborella Genome Project"/>
        </authorList>
    </citation>
    <scope>NUCLEOTIDE SEQUENCE [LARGE SCALE GENOMIC DNA]</scope>
</reference>
<sequence>QRGKGGMQPKKRVRKGEKRSCGAAAEQCGIGGGGRVVDASVGGRITAETREGLSSMLPVARSIEMEEVAQSGGGEGTEGRKEQASQLLRLAGEPVAEASREEEVLVLGDDKRAIEAKGEEEGAEEGEPTKKIDVGRG</sequence>
<gene>
    <name evidence="2" type="ORF">AMTR_s00085p00042620</name>
</gene>